<proteinExistence type="predicted"/>
<dbReference type="CDD" id="cd17324">
    <property type="entry name" value="MFS_NepI_like"/>
    <property type="match status" value="1"/>
</dbReference>
<comment type="caution">
    <text evidence="6">The sequence shown here is derived from an EMBL/GenBank/DDBJ whole genome shotgun (WGS) entry which is preliminary data.</text>
</comment>
<dbReference type="InterPro" id="IPR020846">
    <property type="entry name" value="MFS_dom"/>
</dbReference>
<feature type="transmembrane region" description="Helical" evidence="4">
    <location>
        <begin position="58"/>
        <end position="83"/>
    </location>
</feature>
<protein>
    <submittedName>
        <fullName evidence="6">MFS transporter</fullName>
    </submittedName>
</protein>
<dbReference type="SUPFAM" id="SSF103473">
    <property type="entry name" value="MFS general substrate transporter"/>
    <property type="match status" value="1"/>
</dbReference>
<feature type="domain" description="Major facilitator superfamily (MFS) profile" evidence="5">
    <location>
        <begin position="29"/>
        <end position="406"/>
    </location>
</feature>
<evidence type="ECO:0000313" key="7">
    <source>
        <dbReference type="Proteomes" id="UP000216857"/>
    </source>
</evidence>
<feature type="transmembrane region" description="Helical" evidence="4">
    <location>
        <begin position="377"/>
        <end position="399"/>
    </location>
</feature>
<dbReference type="AlphaFoldDB" id="A0A261R8E2"/>
<keyword evidence="7" id="KW-1185">Reference proteome</keyword>
<dbReference type="PANTHER" id="PTHR42910:SF1">
    <property type="entry name" value="MAJOR FACILITATOR SUPERFAMILY (MFS) PROFILE DOMAIN-CONTAINING PROTEIN"/>
    <property type="match status" value="1"/>
</dbReference>
<name>A0A261R8E2_9BORD</name>
<dbReference type="PROSITE" id="PS50850">
    <property type="entry name" value="MFS"/>
    <property type="match status" value="1"/>
</dbReference>
<dbReference type="Proteomes" id="UP000216857">
    <property type="component" value="Unassembled WGS sequence"/>
</dbReference>
<dbReference type="InterPro" id="IPR036259">
    <property type="entry name" value="MFS_trans_sf"/>
</dbReference>
<evidence type="ECO:0000256" key="1">
    <source>
        <dbReference type="ARBA" id="ARBA00022692"/>
    </source>
</evidence>
<keyword evidence="1 4" id="KW-0812">Transmembrane</keyword>
<accession>A0A261R8E2</accession>
<gene>
    <name evidence="6" type="ORF">CAL26_27970</name>
</gene>
<dbReference type="PANTHER" id="PTHR42910">
    <property type="entry name" value="TRANSPORTER SCO4007-RELATED"/>
    <property type="match status" value="1"/>
</dbReference>
<feature type="transmembrane region" description="Helical" evidence="4">
    <location>
        <begin position="95"/>
        <end position="113"/>
    </location>
</feature>
<dbReference type="GO" id="GO:0022857">
    <property type="term" value="F:transmembrane transporter activity"/>
    <property type="evidence" value="ECO:0007669"/>
    <property type="project" value="InterPro"/>
</dbReference>
<sequence length="411" mass="43091">MSQKSADSEAQRQSAPLVNPASAQLDTPLLMAMAVACGVFVANVYFNQPILELLQRAFPRSVALVNLVPTATQLGFACGLFFLVPLGDRVDRRKLILGQAALLIVALVCVATAPNVWALVAASAVVGLSASVAQQIVPFAAELATPGRRGQVVGTVMSGVLCGMLLGRAFGGFAGDHWGWRATFWLGAITTALAWLMLLARLPHSAPKTDHGYIRLMKSLIVLWREEPLLRRATCIQAALFGSFIGLWTILALRLHQAFGLGADVAGLMGVVGAAGILIAPLAGRVADRRGPHAVIGLGCLIMLVSYAVLGFWGSLVGLVVGIVLLDFGEQAALISNQHVIYALRPEARSRLNTLFMSGMFVGGAAGSWGAGLSWRLGGWPAASLFGGALVLLAFVLHFSGRLAARGKAGA</sequence>
<reference evidence="6" key="1">
    <citation type="submission" date="2017-05" db="EMBL/GenBank/DDBJ databases">
        <title>Complete and WGS of Bordetella genogroups.</title>
        <authorList>
            <person name="Spilker T."/>
            <person name="Lipuma J."/>
        </authorList>
    </citation>
    <scope>NUCLEOTIDE SEQUENCE</scope>
    <source>
        <strain evidence="6">AU21707</strain>
    </source>
</reference>
<feature type="transmembrane region" description="Helical" evidence="4">
    <location>
        <begin position="29"/>
        <end position="46"/>
    </location>
</feature>
<evidence type="ECO:0000259" key="5">
    <source>
        <dbReference type="PROSITE" id="PS50850"/>
    </source>
</evidence>
<feature type="transmembrane region" description="Helical" evidence="4">
    <location>
        <begin position="152"/>
        <end position="170"/>
    </location>
</feature>
<feature type="transmembrane region" description="Helical" evidence="4">
    <location>
        <begin position="295"/>
        <end position="313"/>
    </location>
</feature>
<dbReference type="Gene3D" id="1.20.1250.20">
    <property type="entry name" value="MFS general substrate transporter like domains"/>
    <property type="match status" value="1"/>
</dbReference>
<dbReference type="InterPro" id="IPR011701">
    <property type="entry name" value="MFS"/>
</dbReference>
<feature type="transmembrane region" description="Helical" evidence="4">
    <location>
        <begin position="233"/>
        <end position="253"/>
    </location>
</feature>
<evidence type="ECO:0000256" key="3">
    <source>
        <dbReference type="ARBA" id="ARBA00023136"/>
    </source>
</evidence>
<feature type="transmembrane region" description="Helical" evidence="4">
    <location>
        <begin position="265"/>
        <end position="283"/>
    </location>
</feature>
<dbReference type="RefSeq" id="WP_094849785.1">
    <property type="nucleotide sequence ID" value="NZ_NEVJ01000003.1"/>
</dbReference>
<dbReference type="EMBL" id="NEVJ01000003">
    <property type="protein sequence ID" value="OZI21268.1"/>
    <property type="molecule type" value="Genomic_DNA"/>
</dbReference>
<keyword evidence="3 4" id="KW-0472">Membrane</keyword>
<feature type="transmembrane region" description="Helical" evidence="4">
    <location>
        <begin position="182"/>
        <end position="200"/>
    </location>
</feature>
<evidence type="ECO:0000256" key="4">
    <source>
        <dbReference type="SAM" id="Phobius"/>
    </source>
</evidence>
<keyword evidence="2 4" id="KW-1133">Transmembrane helix</keyword>
<dbReference type="Pfam" id="PF07690">
    <property type="entry name" value="MFS_1"/>
    <property type="match status" value="1"/>
</dbReference>
<evidence type="ECO:0000313" key="6">
    <source>
        <dbReference type="EMBL" id="OZI21268.1"/>
    </source>
</evidence>
<organism evidence="6 7">
    <name type="scientific">Bordetella genomosp. 9</name>
    <dbReference type="NCBI Taxonomy" id="1416803"/>
    <lineage>
        <taxon>Bacteria</taxon>
        <taxon>Pseudomonadati</taxon>
        <taxon>Pseudomonadota</taxon>
        <taxon>Betaproteobacteria</taxon>
        <taxon>Burkholderiales</taxon>
        <taxon>Alcaligenaceae</taxon>
        <taxon>Bordetella</taxon>
    </lineage>
</organism>
<dbReference type="OrthoDB" id="9815356at2"/>
<evidence type="ECO:0000256" key="2">
    <source>
        <dbReference type="ARBA" id="ARBA00022989"/>
    </source>
</evidence>